<feature type="compositionally biased region" description="Gly residues" evidence="1">
    <location>
        <begin position="311"/>
        <end position="321"/>
    </location>
</feature>
<feature type="compositionally biased region" description="Basic and acidic residues" evidence="1">
    <location>
        <begin position="16"/>
        <end position="35"/>
    </location>
</feature>
<organism evidence="3 4">
    <name type="scientific">Klebsormidium nitens</name>
    <name type="common">Green alga</name>
    <name type="synonym">Ulothrix nitens</name>
    <dbReference type="NCBI Taxonomy" id="105231"/>
    <lineage>
        <taxon>Eukaryota</taxon>
        <taxon>Viridiplantae</taxon>
        <taxon>Streptophyta</taxon>
        <taxon>Klebsormidiophyceae</taxon>
        <taxon>Klebsormidiales</taxon>
        <taxon>Klebsormidiaceae</taxon>
        <taxon>Klebsormidium</taxon>
    </lineage>
</organism>
<feature type="compositionally biased region" description="Basic and acidic residues" evidence="1">
    <location>
        <begin position="1165"/>
        <end position="1188"/>
    </location>
</feature>
<feature type="region of interest" description="Disordered" evidence="1">
    <location>
        <begin position="1110"/>
        <end position="1240"/>
    </location>
</feature>
<dbReference type="InterPro" id="IPR004177">
    <property type="entry name" value="DDHD_dom"/>
</dbReference>
<evidence type="ECO:0000313" key="4">
    <source>
        <dbReference type="Proteomes" id="UP000054558"/>
    </source>
</evidence>
<accession>A0A1Y1I2I6</accession>
<feature type="compositionally biased region" description="Basic and acidic residues" evidence="1">
    <location>
        <begin position="282"/>
        <end position="303"/>
    </location>
</feature>
<feature type="region of interest" description="Disordered" evidence="1">
    <location>
        <begin position="748"/>
        <end position="832"/>
    </location>
</feature>
<dbReference type="OMA" id="HTEISED"/>
<dbReference type="PANTHER" id="PTHR23509:SF10">
    <property type="entry name" value="LD21067P"/>
    <property type="match status" value="1"/>
</dbReference>
<dbReference type="PROSITE" id="PS51043">
    <property type="entry name" value="DDHD"/>
    <property type="match status" value="1"/>
</dbReference>
<dbReference type="Pfam" id="PF02862">
    <property type="entry name" value="DDHD"/>
    <property type="match status" value="2"/>
</dbReference>
<dbReference type="EMBL" id="DF237170">
    <property type="protein sequence ID" value="GAQ85140.1"/>
    <property type="molecule type" value="Genomic_DNA"/>
</dbReference>
<dbReference type="GO" id="GO:0004620">
    <property type="term" value="F:phospholipase activity"/>
    <property type="evidence" value="ECO:0000318"/>
    <property type="project" value="GO_Central"/>
</dbReference>
<keyword evidence="4" id="KW-1185">Reference proteome</keyword>
<gene>
    <name evidence="3" type="ORF">KFL_002210040</name>
</gene>
<feature type="region of interest" description="Disordered" evidence="1">
    <location>
        <begin position="868"/>
        <end position="1093"/>
    </location>
</feature>
<feature type="compositionally biased region" description="Basic and acidic residues" evidence="1">
    <location>
        <begin position="973"/>
        <end position="990"/>
    </location>
</feature>
<feature type="compositionally biased region" description="Polar residues" evidence="1">
    <location>
        <begin position="882"/>
        <end position="892"/>
    </location>
</feature>
<dbReference type="SMART" id="SM01127">
    <property type="entry name" value="DDHD"/>
    <property type="match status" value="1"/>
</dbReference>
<feature type="compositionally biased region" description="Polar residues" evidence="1">
    <location>
        <begin position="1222"/>
        <end position="1233"/>
    </location>
</feature>
<name>A0A1Y1I2I6_KLENI</name>
<proteinExistence type="predicted"/>
<feature type="compositionally biased region" description="Basic and acidic residues" evidence="1">
    <location>
        <begin position="940"/>
        <end position="966"/>
    </location>
</feature>
<feature type="region of interest" description="Disordered" evidence="1">
    <location>
        <begin position="162"/>
        <end position="349"/>
    </location>
</feature>
<feature type="compositionally biased region" description="Gly residues" evidence="1">
    <location>
        <begin position="801"/>
        <end position="821"/>
    </location>
</feature>
<dbReference type="InterPro" id="IPR058055">
    <property type="entry name" value="PA-PLA1"/>
</dbReference>
<reference evidence="3 4" key="1">
    <citation type="journal article" date="2014" name="Nat. Commun.">
        <title>Klebsormidium flaccidum genome reveals primary factors for plant terrestrial adaptation.</title>
        <authorList>
            <person name="Hori K."/>
            <person name="Maruyama F."/>
            <person name="Fujisawa T."/>
            <person name="Togashi T."/>
            <person name="Yamamoto N."/>
            <person name="Seo M."/>
            <person name="Sato S."/>
            <person name="Yamada T."/>
            <person name="Mori H."/>
            <person name="Tajima N."/>
            <person name="Moriyama T."/>
            <person name="Ikeuchi M."/>
            <person name="Watanabe M."/>
            <person name="Wada H."/>
            <person name="Kobayashi K."/>
            <person name="Saito M."/>
            <person name="Masuda T."/>
            <person name="Sasaki-Sekimoto Y."/>
            <person name="Mashiguchi K."/>
            <person name="Awai K."/>
            <person name="Shimojima M."/>
            <person name="Masuda S."/>
            <person name="Iwai M."/>
            <person name="Nobusawa T."/>
            <person name="Narise T."/>
            <person name="Kondo S."/>
            <person name="Saito H."/>
            <person name="Sato R."/>
            <person name="Murakawa M."/>
            <person name="Ihara Y."/>
            <person name="Oshima-Yamada Y."/>
            <person name="Ohtaka K."/>
            <person name="Satoh M."/>
            <person name="Sonobe K."/>
            <person name="Ishii M."/>
            <person name="Ohtani R."/>
            <person name="Kanamori-Sato M."/>
            <person name="Honoki R."/>
            <person name="Miyazaki D."/>
            <person name="Mochizuki H."/>
            <person name="Umetsu J."/>
            <person name="Higashi K."/>
            <person name="Shibata D."/>
            <person name="Kamiya Y."/>
            <person name="Sato N."/>
            <person name="Nakamura Y."/>
            <person name="Tabata S."/>
            <person name="Ida S."/>
            <person name="Kurokawa K."/>
            <person name="Ohta H."/>
        </authorList>
    </citation>
    <scope>NUCLEOTIDE SEQUENCE [LARGE SCALE GENOMIC DNA]</scope>
    <source>
        <strain evidence="3 4">NIES-2285</strain>
    </source>
</reference>
<feature type="region of interest" description="Disordered" evidence="1">
    <location>
        <begin position="385"/>
        <end position="414"/>
    </location>
</feature>
<feature type="compositionally biased region" description="Basic and acidic residues" evidence="1">
    <location>
        <begin position="894"/>
        <end position="920"/>
    </location>
</feature>
<feature type="region of interest" description="Disordered" evidence="1">
    <location>
        <begin position="1512"/>
        <end position="1619"/>
    </location>
</feature>
<dbReference type="GO" id="GO:0046872">
    <property type="term" value="F:metal ion binding"/>
    <property type="evidence" value="ECO:0007669"/>
    <property type="project" value="InterPro"/>
</dbReference>
<dbReference type="OrthoDB" id="431378at2759"/>
<dbReference type="PANTHER" id="PTHR23509">
    <property type="entry name" value="PA-PL1 PHOSPHOLIPASE FAMILY"/>
    <property type="match status" value="1"/>
</dbReference>
<protein>
    <recommendedName>
        <fullName evidence="2">DDHD domain-containing protein</fullName>
    </recommendedName>
</protein>
<feature type="region of interest" description="Disordered" evidence="1">
    <location>
        <begin position="1635"/>
        <end position="1677"/>
    </location>
</feature>
<feature type="compositionally biased region" description="Gly residues" evidence="1">
    <location>
        <begin position="769"/>
        <end position="791"/>
    </location>
</feature>
<dbReference type="STRING" id="105231.A0A1Y1I2I6"/>
<feature type="region of interest" description="Disordered" evidence="1">
    <location>
        <begin position="1"/>
        <end position="57"/>
    </location>
</feature>
<dbReference type="GO" id="GO:0005737">
    <property type="term" value="C:cytoplasm"/>
    <property type="evidence" value="ECO:0000318"/>
    <property type="project" value="GO_Central"/>
</dbReference>
<feature type="domain" description="DDHD" evidence="2">
    <location>
        <begin position="1307"/>
        <end position="1508"/>
    </location>
</feature>
<sequence>MAHQHGAGSSDSTEPTMKKDDEFEKELASQADELRWPSPPARRPVLDLPKTPPKVQMARDSTTYFEALKGRAASNQLTNSPSDGADVRWFFSKKALRDDQAAALVPSTEAALKGEWLRFGTLDSAALEAAYRQQEEMLLSCWWREFAEVSIGPQLKDRERLERGAGATTQGSPQASPLKAAPRKIAKAAQSPAPAGKRLQEDLAGASPLKEPPSNKAAPAAQERPPNTDLGKKEQLPPIPIETDAEQAQESFFSKVSSYLPSFRSQSGPLGQSPSKPQPSEKPAKNEGEKAGLDEIKVDKELTENSLSEGGTAGKEGGTGKGDSSTRGEEDTATEASTSVGQPGDVEAAHAEKLAAELKAAAEISSAEGSRRISDAAPLTEVSDAATVDADSSQAGSVPEPPKSTASESDDSSEIGIQVKGGLYECFLEKRKLSAIFWKAGHRRILRGSWFAQPRKTKDWLPLREDIAEQLEIAYRGQVWRRRSFLPNGMYAHRVNIAGPSLGLYALFTGEDDTWEAWLGVDGSGVISRMFSAGHPTTRLRRGFRDEGAPVGQEEHLVFMVHGIGQRLERANIVDDAHKFQAVSDAMLDQFLKPHQRQAQRVLFIPCQVTQLLCFLQWRKMLQLGDDWDLCSWRKILQLGGENIIDDITMEGIRGIRQIVNATVLDVLYYMSPVYCQDIVNSVCRSLNRQYARFRRRNPGFDGQVHIFGHSLGSVLSYDILCHQPKPFLTDLHARLLASAAPAKPASTAGGALSRIPEDPAGDPPAAVGGSGADVGGSGADVSGEGWGVRGGAADVSQKGTEGGGEKGGAVDGEGVEGSGVGVKLSGEGESNKEFAESVGRGWEIGDVIEKVGALVGLENEDIGGIATAEAESGAKERRQDTGLTPRSNVTRNEGGRGETRNHEGIERERERDGGKDDVAGKGAGETAGEEDTDMAQEGGEEKYKGRGFEEEMQENRSEQGTRAEGNEGPPPDAERGDSGTGAERAEHDSGVPVRINEPTSELTSAEAGAERVEQGEETGVSKRGGVLGEQTIPPASRSIDKVAVEEQPTPGASEESGLDVLDMRLAEAAGMLEGGGDDTGSGPPRNESSDAELAALRAEVAILREKLRRWESSQGNEAVEKPDSEIEIANGEADGSKRALSFAEKLAAVSGEGTEDSASGMGKDTGDDRSSLPERADANAGRAHRDVSQPSGDASEGSGGEPRSDVQTSERPSGAEARATQPASIGAKSTASVDAPRYSSVHIPESPAEIQEALRSAAAEPERPVSRPLLISTPSVDVRLDDLKSTLDAEVLRKRGPHAFVHYPRLAFEVDTFFAVGSPLGMFLALRNIEFGSATRGENMDLKKLEESMPAARHMVNIFHPYDPVAYRIEPLVSKDFVARRPVFIPYHRGGQRLHIGMQQLRDDLSARSRALQNDIISSLSSMKTKIASTFGGADQASAAESEEGGDEVSQHTALVMERVTGSKHGRIDFMLQDATFEHPYISALSSHTAYWKDEDTALFVTRHLYRNVPEAPPGQANPVKPGEANPVIAGEADPVNAGDSDPVNVKDNGELTPEKGTGGDPGDRKGPRSRQGSTGNLSGLKRSLSVGDQLAKEDDLGGSSLGSLFWGGGGRRSGLEGVPTEFDTWIADDETGLFYMPGGSTPSKSKVSGFRQEDTSESESEEAMRGVRQLAERER</sequence>
<feature type="compositionally biased region" description="Polar residues" evidence="1">
    <location>
        <begin position="246"/>
        <end position="270"/>
    </location>
</feature>
<evidence type="ECO:0000313" key="3">
    <source>
        <dbReference type="EMBL" id="GAQ85140.1"/>
    </source>
</evidence>
<evidence type="ECO:0000256" key="1">
    <source>
        <dbReference type="SAM" id="MobiDB-lite"/>
    </source>
</evidence>
<evidence type="ECO:0000259" key="2">
    <source>
        <dbReference type="PROSITE" id="PS51043"/>
    </source>
</evidence>
<feature type="compositionally biased region" description="Basic and acidic residues" evidence="1">
    <location>
        <begin position="1664"/>
        <end position="1677"/>
    </location>
</feature>
<dbReference type="Proteomes" id="UP000054558">
    <property type="component" value="Unassembled WGS sequence"/>
</dbReference>